<proteinExistence type="predicted"/>
<evidence type="ECO:0000256" key="1">
    <source>
        <dbReference type="SAM" id="SignalP"/>
    </source>
</evidence>
<keyword evidence="1" id="KW-0732">Signal</keyword>
<reference evidence="2 3" key="1">
    <citation type="submission" date="2023-01" db="EMBL/GenBank/DDBJ databases">
        <title>Analysis of 21 Apiospora genomes using comparative genomics revels a genus with tremendous synthesis potential of carbohydrate active enzymes and secondary metabolites.</title>
        <authorList>
            <person name="Sorensen T."/>
        </authorList>
    </citation>
    <scope>NUCLEOTIDE SEQUENCE [LARGE SCALE GENOMIC DNA]</scope>
    <source>
        <strain evidence="2 3">CBS 20057</strain>
    </source>
</reference>
<sequence>MLSASLHLLAVVLVIGLLSLLAGRNLGVEHDSPAAEGALVILHHRGSNVKVNVVRVLALSLASDVQTGEVVEQFVDQGRLPNTGQDVVTVVGNELALTEGIRVNEGDQLAILEDAANARGGKLGDAFTARLLLGFVDGGVPVVARVASRALTRC</sequence>
<dbReference type="Proteomes" id="UP001396898">
    <property type="component" value="Unassembled WGS sequence"/>
</dbReference>
<accession>A0ABR1R979</accession>
<evidence type="ECO:0008006" key="4">
    <source>
        <dbReference type="Google" id="ProtNLM"/>
    </source>
</evidence>
<dbReference type="EMBL" id="JAQQWI010000017">
    <property type="protein sequence ID" value="KAK8005985.1"/>
    <property type="molecule type" value="Genomic_DNA"/>
</dbReference>
<comment type="caution">
    <text evidence="2">The sequence shown here is derived from an EMBL/GenBank/DDBJ whole genome shotgun (WGS) entry which is preliminary data.</text>
</comment>
<protein>
    <recommendedName>
        <fullName evidence="4">Secreted protein</fullName>
    </recommendedName>
</protein>
<evidence type="ECO:0000313" key="3">
    <source>
        <dbReference type="Proteomes" id="UP001396898"/>
    </source>
</evidence>
<feature type="chain" id="PRO_5045162033" description="Secreted protein" evidence="1">
    <location>
        <begin position="28"/>
        <end position="154"/>
    </location>
</feature>
<organism evidence="2 3">
    <name type="scientific">Apiospora marii</name>
    <dbReference type="NCBI Taxonomy" id="335849"/>
    <lineage>
        <taxon>Eukaryota</taxon>
        <taxon>Fungi</taxon>
        <taxon>Dikarya</taxon>
        <taxon>Ascomycota</taxon>
        <taxon>Pezizomycotina</taxon>
        <taxon>Sordariomycetes</taxon>
        <taxon>Xylariomycetidae</taxon>
        <taxon>Amphisphaeriales</taxon>
        <taxon>Apiosporaceae</taxon>
        <taxon>Apiospora</taxon>
    </lineage>
</organism>
<gene>
    <name evidence="2" type="ORF">PG991_012282</name>
</gene>
<evidence type="ECO:0000313" key="2">
    <source>
        <dbReference type="EMBL" id="KAK8005985.1"/>
    </source>
</evidence>
<name>A0ABR1R979_9PEZI</name>
<keyword evidence="3" id="KW-1185">Reference proteome</keyword>
<feature type="signal peptide" evidence="1">
    <location>
        <begin position="1"/>
        <end position="27"/>
    </location>
</feature>